<proteinExistence type="predicted"/>
<sequence length="74" mass="8487">MSQILIALEGEQYFLANEDPVEMAVKIKNIKEANENVILLFGRFVEQDEKSYQNGCHSSAFIVIDKIVGWRIIE</sequence>
<dbReference type="AlphaFoldDB" id="A0AAX3W4L6"/>
<evidence type="ECO:0000313" key="2">
    <source>
        <dbReference type="Proteomes" id="UP001223261"/>
    </source>
</evidence>
<reference evidence="1" key="1">
    <citation type="journal article" date="2023" name="Antibiotics">
        <title>Prevalence and Molecular Characterization of Methicillin-Resistant Staphylococci (MRS) and Mammaliicocci (MRM) in Dromedary Camels from Algeria: First Detection of SCCmec-mecC Hybrid in Methicillin-Resistant Mammaliicoccus lentus.</title>
        <authorList>
            <person name="Belhout C."/>
            <person name="Boyen F."/>
            <person name="Vereecke N."/>
            <person name="Theuns S."/>
            <person name="Taibi N."/>
            <person name="Stegger M."/>
            <person name="de la Fe-Rodriguez P.Y."/>
            <person name="Bouayad L."/>
            <person name="Elgroud R."/>
            <person name="Butaye P."/>
        </authorList>
    </citation>
    <scope>NUCLEOTIDE SEQUENCE</scope>
    <source>
        <strain evidence="1">7048</strain>
    </source>
</reference>
<protein>
    <submittedName>
        <fullName evidence="1">Uncharacterized protein</fullName>
    </submittedName>
</protein>
<dbReference type="EMBL" id="CP118848">
    <property type="protein sequence ID" value="WHI59932.1"/>
    <property type="molecule type" value="Genomic_DNA"/>
</dbReference>
<accession>A0AAX3W4L6</accession>
<dbReference type="RefSeq" id="WP_282862175.1">
    <property type="nucleotide sequence ID" value="NZ_CP118848.1"/>
</dbReference>
<organism evidence="1 2">
    <name type="scientific">Mammaliicoccus lentus</name>
    <name type="common">Staphylococcus lentus</name>
    <dbReference type="NCBI Taxonomy" id="42858"/>
    <lineage>
        <taxon>Bacteria</taxon>
        <taxon>Bacillati</taxon>
        <taxon>Bacillota</taxon>
        <taxon>Bacilli</taxon>
        <taxon>Bacillales</taxon>
        <taxon>Staphylococcaceae</taxon>
        <taxon>Mammaliicoccus</taxon>
    </lineage>
</organism>
<gene>
    <name evidence="1" type="ORF">PYH69_14745</name>
</gene>
<evidence type="ECO:0000313" key="1">
    <source>
        <dbReference type="EMBL" id="WHI59932.1"/>
    </source>
</evidence>
<name>A0AAX3W4L6_MAMLE</name>
<dbReference type="Proteomes" id="UP001223261">
    <property type="component" value="Chromosome"/>
</dbReference>